<evidence type="ECO:0000313" key="2">
    <source>
        <dbReference type="Proteomes" id="UP000799766"/>
    </source>
</evidence>
<accession>A0A6A6PEF6</accession>
<dbReference type="Proteomes" id="UP000799766">
    <property type="component" value="Unassembled WGS sequence"/>
</dbReference>
<keyword evidence="2" id="KW-1185">Reference proteome</keyword>
<reference evidence="1" key="1">
    <citation type="journal article" date="2020" name="Stud. Mycol.">
        <title>101 Dothideomycetes genomes: a test case for predicting lifestyles and emergence of pathogens.</title>
        <authorList>
            <person name="Haridas S."/>
            <person name="Albert R."/>
            <person name="Binder M."/>
            <person name="Bloem J."/>
            <person name="Labutti K."/>
            <person name="Salamov A."/>
            <person name="Andreopoulos B."/>
            <person name="Baker S."/>
            <person name="Barry K."/>
            <person name="Bills G."/>
            <person name="Bluhm B."/>
            <person name="Cannon C."/>
            <person name="Castanera R."/>
            <person name="Culley D."/>
            <person name="Daum C."/>
            <person name="Ezra D."/>
            <person name="Gonzalez J."/>
            <person name="Henrissat B."/>
            <person name="Kuo A."/>
            <person name="Liang C."/>
            <person name="Lipzen A."/>
            <person name="Lutzoni F."/>
            <person name="Magnuson J."/>
            <person name="Mondo S."/>
            <person name="Nolan M."/>
            <person name="Ohm R."/>
            <person name="Pangilinan J."/>
            <person name="Park H.-J."/>
            <person name="Ramirez L."/>
            <person name="Alfaro M."/>
            <person name="Sun H."/>
            <person name="Tritt A."/>
            <person name="Yoshinaga Y."/>
            <person name="Zwiers L.-H."/>
            <person name="Turgeon B."/>
            <person name="Goodwin S."/>
            <person name="Spatafora J."/>
            <person name="Crous P."/>
            <person name="Grigoriev I."/>
        </authorList>
    </citation>
    <scope>NUCLEOTIDE SEQUENCE</scope>
    <source>
        <strain evidence="1">ATCC 16933</strain>
    </source>
</reference>
<sequence length="171" mass="18680">MKRGPQLWRSRGSCCDIPVLAVPAPGNRAPSFGIRTVSHGSKSGAVSVVVFAGEPQMPEHPSRWQHPLAPSSAPLLQLDTWAEPSPVCAPSKRKCYPPLSLAVRSGLKRSAGRAPFASFPAPNRRGCLHQDLPYPRIERDLSVFRRLQRAEIAALEIGLRVYSPPGHLNHD</sequence>
<dbReference type="AlphaFoldDB" id="A0A6A6PEF6"/>
<dbReference type="EMBL" id="MU001670">
    <property type="protein sequence ID" value="KAF2462368.1"/>
    <property type="molecule type" value="Genomic_DNA"/>
</dbReference>
<organism evidence="1 2">
    <name type="scientific">Lineolata rhizophorae</name>
    <dbReference type="NCBI Taxonomy" id="578093"/>
    <lineage>
        <taxon>Eukaryota</taxon>
        <taxon>Fungi</taxon>
        <taxon>Dikarya</taxon>
        <taxon>Ascomycota</taxon>
        <taxon>Pezizomycotina</taxon>
        <taxon>Dothideomycetes</taxon>
        <taxon>Dothideomycetes incertae sedis</taxon>
        <taxon>Lineolatales</taxon>
        <taxon>Lineolataceae</taxon>
        <taxon>Lineolata</taxon>
    </lineage>
</organism>
<evidence type="ECO:0000313" key="1">
    <source>
        <dbReference type="EMBL" id="KAF2462368.1"/>
    </source>
</evidence>
<gene>
    <name evidence="1" type="ORF">BDY21DRAFT_13070</name>
</gene>
<protein>
    <submittedName>
        <fullName evidence="1">Uncharacterized protein</fullName>
    </submittedName>
</protein>
<proteinExistence type="predicted"/>
<name>A0A6A6PEF6_9PEZI</name>